<feature type="compositionally biased region" description="Basic and acidic residues" evidence="1">
    <location>
        <begin position="44"/>
        <end position="58"/>
    </location>
</feature>
<proteinExistence type="predicted"/>
<protein>
    <submittedName>
        <fullName evidence="2">Uncharacterized protein</fullName>
    </submittedName>
</protein>
<evidence type="ECO:0000313" key="2">
    <source>
        <dbReference type="EMBL" id="KAF9778451.1"/>
    </source>
</evidence>
<dbReference type="AlphaFoldDB" id="A0A9P6H422"/>
<dbReference type="EMBL" id="WIUZ02000023">
    <property type="protein sequence ID" value="KAF9778451.1"/>
    <property type="molecule type" value="Genomic_DNA"/>
</dbReference>
<accession>A0A9P6H422</accession>
<feature type="region of interest" description="Disordered" evidence="1">
    <location>
        <begin position="40"/>
        <end position="65"/>
    </location>
</feature>
<organism evidence="2 3">
    <name type="scientific">Thelephora terrestris</name>
    <dbReference type="NCBI Taxonomy" id="56493"/>
    <lineage>
        <taxon>Eukaryota</taxon>
        <taxon>Fungi</taxon>
        <taxon>Dikarya</taxon>
        <taxon>Basidiomycota</taxon>
        <taxon>Agaricomycotina</taxon>
        <taxon>Agaricomycetes</taxon>
        <taxon>Thelephorales</taxon>
        <taxon>Thelephoraceae</taxon>
        <taxon>Thelephora</taxon>
    </lineage>
</organism>
<reference evidence="2" key="1">
    <citation type="journal article" date="2020" name="Nat. Commun.">
        <title>Large-scale genome sequencing of mycorrhizal fungi provides insights into the early evolution of symbiotic traits.</title>
        <authorList>
            <person name="Miyauchi S."/>
            <person name="Kiss E."/>
            <person name="Kuo A."/>
            <person name="Drula E."/>
            <person name="Kohler A."/>
            <person name="Sanchez-Garcia M."/>
            <person name="Morin E."/>
            <person name="Andreopoulos B."/>
            <person name="Barry K.W."/>
            <person name="Bonito G."/>
            <person name="Buee M."/>
            <person name="Carver A."/>
            <person name="Chen C."/>
            <person name="Cichocki N."/>
            <person name="Clum A."/>
            <person name="Culley D."/>
            <person name="Crous P.W."/>
            <person name="Fauchery L."/>
            <person name="Girlanda M."/>
            <person name="Hayes R.D."/>
            <person name="Keri Z."/>
            <person name="LaButti K."/>
            <person name="Lipzen A."/>
            <person name="Lombard V."/>
            <person name="Magnuson J."/>
            <person name="Maillard F."/>
            <person name="Murat C."/>
            <person name="Nolan M."/>
            <person name="Ohm R.A."/>
            <person name="Pangilinan J."/>
            <person name="Pereira M.F."/>
            <person name="Perotto S."/>
            <person name="Peter M."/>
            <person name="Pfister S."/>
            <person name="Riley R."/>
            <person name="Sitrit Y."/>
            <person name="Stielow J.B."/>
            <person name="Szollosi G."/>
            <person name="Zifcakova L."/>
            <person name="Stursova M."/>
            <person name="Spatafora J.W."/>
            <person name="Tedersoo L."/>
            <person name="Vaario L.M."/>
            <person name="Yamada A."/>
            <person name="Yan M."/>
            <person name="Wang P."/>
            <person name="Xu J."/>
            <person name="Bruns T."/>
            <person name="Baldrian P."/>
            <person name="Vilgalys R."/>
            <person name="Dunand C."/>
            <person name="Henrissat B."/>
            <person name="Grigoriev I.V."/>
            <person name="Hibbett D."/>
            <person name="Nagy L.G."/>
            <person name="Martin F.M."/>
        </authorList>
    </citation>
    <scope>NUCLEOTIDE SEQUENCE</scope>
    <source>
        <strain evidence="2">UH-Tt-Lm1</strain>
    </source>
</reference>
<keyword evidence="3" id="KW-1185">Reference proteome</keyword>
<gene>
    <name evidence="2" type="ORF">BJ322DRAFT_1014640</name>
</gene>
<dbReference type="OrthoDB" id="3039677at2759"/>
<reference evidence="2" key="2">
    <citation type="submission" date="2020-11" db="EMBL/GenBank/DDBJ databases">
        <authorList>
            <consortium name="DOE Joint Genome Institute"/>
            <person name="Kuo A."/>
            <person name="Miyauchi S."/>
            <person name="Kiss E."/>
            <person name="Drula E."/>
            <person name="Kohler A."/>
            <person name="Sanchez-Garcia M."/>
            <person name="Andreopoulos B."/>
            <person name="Barry K.W."/>
            <person name="Bonito G."/>
            <person name="Buee M."/>
            <person name="Carver A."/>
            <person name="Chen C."/>
            <person name="Cichocki N."/>
            <person name="Clum A."/>
            <person name="Culley D."/>
            <person name="Crous P.W."/>
            <person name="Fauchery L."/>
            <person name="Girlanda M."/>
            <person name="Hayes R."/>
            <person name="Keri Z."/>
            <person name="Labutti K."/>
            <person name="Lipzen A."/>
            <person name="Lombard V."/>
            <person name="Magnuson J."/>
            <person name="Maillard F."/>
            <person name="Morin E."/>
            <person name="Murat C."/>
            <person name="Nolan M."/>
            <person name="Ohm R."/>
            <person name="Pangilinan J."/>
            <person name="Pereira M."/>
            <person name="Perotto S."/>
            <person name="Peter M."/>
            <person name="Riley R."/>
            <person name="Sitrit Y."/>
            <person name="Stielow B."/>
            <person name="Szollosi G."/>
            <person name="Zifcakova L."/>
            <person name="Stursova M."/>
            <person name="Spatafora J.W."/>
            <person name="Tedersoo L."/>
            <person name="Vaario L.-M."/>
            <person name="Yamada A."/>
            <person name="Yan M."/>
            <person name="Wang P."/>
            <person name="Xu J."/>
            <person name="Bruns T."/>
            <person name="Baldrian P."/>
            <person name="Vilgalys R."/>
            <person name="Henrissat B."/>
            <person name="Grigoriev I.V."/>
            <person name="Hibbett D."/>
            <person name="Nagy L.G."/>
            <person name="Martin F.M."/>
        </authorList>
    </citation>
    <scope>NUCLEOTIDE SEQUENCE</scope>
    <source>
        <strain evidence="2">UH-Tt-Lm1</strain>
    </source>
</reference>
<feature type="non-terminal residue" evidence="2">
    <location>
        <position position="1"/>
    </location>
</feature>
<sequence>TSGELETTFMVSVCRSSNLQALLDRQDLPSEVQPLRSAYEAVANEDHRGTRLADESHHPRTRPPSSLVLRNEVYQLLLSALDRKFNTTAYTRNWSPVPREVQELSKLSIRGVVFATTKSFPRDSNVLFLSQGGSSRPRVGNIESIFQFKLQDRESTMTYLLVQQHSPLANEIMQRVYTQFGFAGGFLCHIGEPIGSHLIEPADIICHFAKTPLPNCDGVMHVLPLNKVRDIPMP</sequence>
<name>A0A9P6H422_9AGAM</name>
<evidence type="ECO:0000313" key="3">
    <source>
        <dbReference type="Proteomes" id="UP000736335"/>
    </source>
</evidence>
<dbReference type="Proteomes" id="UP000736335">
    <property type="component" value="Unassembled WGS sequence"/>
</dbReference>
<evidence type="ECO:0000256" key="1">
    <source>
        <dbReference type="SAM" id="MobiDB-lite"/>
    </source>
</evidence>
<comment type="caution">
    <text evidence="2">The sequence shown here is derived from an EMBL/GenBank/DDBJ whole genome shotgun (WGS) entry which is preliminary data.</text>
</comment>